<protein>
    <recommendedName>
        <fullName evidence="3">DUF4410 domain-containing protein</fullName>
    </recommendedName>
</protein>
<proteinExistence type="predicted"/>
<comment type="caution">
    <text evidence="1">The sequence shown here is derived from an EMBL/GenBank/DDBJ whole genome shotgun (WGS) entry which is preliminary data.</text>
</comment>
<dbReference type="RefSeq" id="WP_386759662.1">
    <property type="nucleotide sequence ID" value="NZ_JBHRXK010000006.1"/>
</dbReference>
<evidence type="ECO:0000313" key="2">
    <source>
        <dbReference type="Proteomes" id="UP001595740"/>
    </source>
</evidence>
<reference evidence="2" key="1">
    <citation type="journal article" date="2019" name="Int. J. Syst. Evol. Microbiol.">
        <title>The Global Catalogue of Microorganisms (GCM) 10K type strain sequencing project: providing services to taxonomists for standard genome sequencing and annotation.</title>
        <authorList>
            <consortium name="The Broad Institute Genomics Platform"/>
            <consortium name="The Broad Institute Genome Sequencing Center for Infectious Disease"/>
            <person name="Wu L."/>
            <person name="Ma J."/>
        </authorList>
    </citation>
    <scope>NUCLEOTIDE SEQUENCE [LARGE SCALE GENOMIC DNA]</scope>
    <source>
        <strain evidence="2">KCTC 42875</strain>
    </source>
</reference>
<sequence length="201" mass="21417">MIRKSLVGLLAVCALSGCISTKSYVDTRMHDLTWTAVQKPAQAHTVKLDVEFYRNGERYPRADKVARGAVERALGKSGVVTLDDGSAPTALQVKLDNIADLGKAAGSGFVTGLTFGGKGSVITDGYKITIAMTRDGKVVEKSYEHALHTTIGNADPVTQAAPVTPVQGFDQVVEDAVIHFLRDAQSEGLLVLRLQPRPTLG</sequence>
<dbReference type="Proteomes" id="UP001595740">
    <property type="component" value="Unassembled WGS sequence"/>
</dbReference>
<accession>A0ABV7RUK9</accession>
<keyword evidence="2" id="KW-1185">Reference proteome</keyword>
<organism evidence="1 2">
    <name type="scientific">Lysobacter cavernae</name>
    <dbReference type="NCBI Taxonomy" id="1685901"/>
    <lineage>
        <taxon>Bacteria</taxon>
        <taxon>Pseudomonadati</taxon>
        <taxon>Pseudomonadota</taxon>
        <taxon>Gammaproteobacteria</taxon>
        <taxon>Lysobacterales</taxon>
        <taxon>Lysobacteraceae</taxon>
        <taxon>Lysobacter</taxon>
    </lineage>
</organism>
<dbReference type="PROSITE" id="PS51257">
    <property type="entry name" value="PROKAR_LIPOPROTEIN"/>
    <property type="match status" value="1"/>
</dbReference>
<evidence type="ECO:0000313" key="1">
    <source>
        <dbReference type="EMBL" id="MFC3551893.1"/>
    </source>
</evidence>
<name>A0ABV7RUK9_9GAMM</name>
<dbReference type="EMBL" id="JBHRXK010000006">
    <property type="protein sequence ID" value="MFC3551893.1"/>
    <property type="molecule type" value="Genomic_DNA"/>
</dbReference>
<evidence type="ECO:0008006" key="3">
    <source>
        <dbReference type="Google" id="ProtNLM"/>
    </source>
</evidence>
<gene>
    <name evidence="1" type="ORF">ACFOLC_12860</name>
</gene>